<dbReference type="RefSeq" id="WP_108774085.1">
    <property type="nucleotide sequence ID" value="NZ_JALBUR010000005.1"/>
</dbReference>
<evidence type="ECO:0000313" key="1">
    <source>
        <dbReference type="EMBL" id="MDX8419151.1"/>
    </source>
</evidence>
<comment type="caution">
    <text evidence="1">The sequence shown here is derived from an EMBL/GenBank/DDBJ whole genome shotgun (WGS) entry which is preliminary data.</text>
</comment>
<organism evidence="1 2">
    <name type="scientific">Grylomicrobium aquisgranensis</name>
    <dbReference type="NCBI Taxonomy" id="2926318"/>
    <lineage>
        <taxon>Bacteria</taxon>
        <taxon>Bacillati</taxon>
        <taxon>Bacillota</taxon>
        <taxon>Erysipelotrichia</taxon>
        <taxon>Erysipelotrichales</taxon>
        <taxon>Erysipelotrichaceae</taxon>
        <taxon>Grylomicrobium</taxon>
    </lineage>
</organism>
<sequence length="97" mass="10959">MHQETFDVHNTSVQMLMVVHIQQLQRTSLSSLTYTDLEDYLNDFLWKRDCPHTLHEAADDVLHVTANDLVRFMSKQAVTQGASGNLADFADLIGGLK</sequence>
<keyword evidence="2" id="KW-1185">Reference proteome</keyword>
<gene>
    <name evidence="1" type="ORF">MOZ60_03475</name>
</gene>
<reference evidence="1 2" key="1">
    <citation type="submission" date="2022-03" db="EMBL/GenBank/DDBJ databases">
        <title>Novel taxa within the pig intestine.</title>
        <authorList>
            <person name="Wylensek D."/>
            <person name="Bishof K."/>
            <person name="Afrizal A."/>
            <person name="Clavel T."/>
        </authorList>
    </citation>
    <scope>NUCLEOTIDE SEQUENCE [LARGE SCALE GENOMIC DNA]</scope>
    <source>
        <strain evidence="1 2">CLA-KB-P133</strain>
    </source>
</reference>
<accession>A0AB35U203</accession>
<name>A0AB35U203_9FIRM</name>
<proteinExistence type="predicted"/>
<dbReference type="Proteomes" id="UP001286174">
    <property type="component" value="Unassembled WGS sequence"/>
</dbReference>
<protein>
    <submittedName>
        <fullName evidence="1">Post-transcriptional regulator</fullName>
    </submittedName>
</protein>
<dbReference type="Pfam" id="PF13797">
    <property type="entry name" value="Post_transc_reg"/>
    <property type="match status" value="1"/>
</dbReference>
<dbReference type="EMBL" id="JALBUR010000005">
    <property type="protein sequence ID" value="MDX8419151.1"/>
    <property type="molecule type" value="Genomic_DNA"/>
</dbReference>
<evidence type="ECO:0000313" key="2">
    <source>
        <dbReference type="Proteomes" id="UP001286174"/>
    </source>
</evidence>
<dbReference type="AlphaFoldDB" id="A0AB35U203"/>
<dbReference type="InterPro" id="IPR025716">
    <property type="entry name" value="Post-transcriptional_regulator"/>
</dbReference>